<accession>A0A934RWD0</accession>
<dbReference type="Pfam" id="PF15892">
    <property type="entry name" value="BNR_4"/>
    <property type="match status" value="1"/>
</dbReference>
<protein>
    <submittedName>
        <fullName evidence="1">BNR-4 repeat-containing protein</fullName>
    </submittedName>
</protein>
<keyword evidence="2" id="KW-1185">Reference proteome</keyword>
<evidence type="ECO:0000313" key="1">
    <source>
        <dbReference type="EMBL" id="MBK1878965.1"/>
    </source>
</evidence>
<proteinExistence type="predicted"/>
<dbReference type="CDD" id="cd15482">
    <property type="entry name" value="Sialidase_non-viral"/>
    <property type="match status" value="1"/>
</dbReference>
<gene>
    <name evidence="1" type="ORF">JIN87_18925</name>
</gene>
<dbReference type="RefSeq" id="WP_200357179.1">
    <property type="nucleotide sequence ID" value="NZ_JAENIL010000038.1"/>
</dbReference>
<name>A0A934RWD0_9BACT</name>
<dbReference type="SUPFAM" id="SSF50939">
    <property type="entry name" value="Sialidases"/>
    <property type="match status" value="2"/>
</dbReference>
<dbReference type="Proteomes" id="UP000617628">
    <property type="component" value="Unassembled WGS sequence"/>
</dbReference>
<reference evidence="1" key="1">
    <citation type="submission" date="2021-01" db="EMBL/GenBank/DDBJ databases">
        <title>Modified the classification status of verrucomicrobia.</title>
        <authorList>
            <person name="Feng X."/>
        </authorList>
    </citation>
    <scope>NUCLEOTIDE SEQUENCE</scope>
    <source>
        <strain evidence="1">KCTC 13126</strain>
    </source>
</reference>
<evidence type="ECO:0000313" key="2">
    <source>
        <dbReference type="Proteomes" id="UP000617628"/>
    </source>
</evidence>
<dbReference type="AlphaFoldDB" id="A0A934RWD0"/>
<comment type="caution">
    <text evidence="1">The sequence shown here is derived from an EMBL/GenBank/DDBJ whole genome shotgun (WGS) entry which is preliminary data.</text>
</comment>
<dbReference type="InterPro" id="IPR036278">
    <property type="entry name" value="Sialidase_sf"/>
</dbReference>
<dbReference type="EMBL" id="JAENIL010000038">
    <property type="protein sequence ID" value="MBK1878965.1"/>
    <property type="molecule type" value="Genomic_DNA"/>
</dbReference>
<organism evidence="1 2">
    <name type="scientific">Pelagicoccus mobilis</name>
    <dbReference type="NCBI Taxonomy" id="415221"/>
    <lineage>
        <taxon>Bacteria</taxon>
        <taxon>Pseudomonadati</taxon>
        <taxon>Verrucomicrobiota</taxon>
        <taxon>Opitutia</taxon>
        <taxon>Puniceicoccales</taxon>
        <taxon>Pelagicoccaceae</taxon>
        <taxon>Pelagicoccus</taxon>
    </lineage>
</organism>
<sequence>MIKKHHKILAITSLLWASTNVEVQSQSVEAPEQVQILQFGTNGKRNMLYDARQRPHSVLLHGRVYIVFNANATPTQDKKGIAYPMMITYSPKTRQFTEPVRIGPASSDHHYSPIIWADESDHLHVLHGCHRTPGTHLISAKPVVAGTLAIQWEEAPRIAPKLSYPTVFRAYSEKEVIAYRTNGHTSSWTYRISDDNGQTWTGPEQDVTDLDNKGRTDWSSYRTVLPSEDGRHLHMVYTDYDDYKTQLTPDRLYNPRYGQNVSNEWKYNLHYVKIDLETHEVTNAEEKTLRTPIDIDYSKEHCLIWDTEGRGSGIPPVIALDTEGDPTFLHILSEGDLKTHGYYYVRRENGEWLQTRINSSNHNWNGGYMVHRTDGSIYAYLITGDGFLGGGYMDGRGGGRVEEWISNDKGKTWGKNRDLTPDRERYPGWRFNHVQPIARPDGTPVDGMLLFYGWRDKDLPTAKAFLIHENS</sequence>